<gene>
    <name evidence="1" type="ORF">SPHINGO8BC_50695</name>
</gene>
<evidence type="ECO:0000313" key="2">
    <source>
        <dbReference type="Proteomes" id="UP000432350"/>
    </source>
</evidence>
<dbReference type="EMBL" id="CABWMV010000024">
    <property type="protein sequence ID" value="VXC89092.1"/>
    <property type="molecule type" value="Genomic_DNA"/>
</dbReference>
<evidence type="ECO:0000313" key="1">
    <source>
        <dbReference type="EMBL" id="VXC89092.1"/>
    </source>
</evidence>
<sequence>MFFDGLIVLYGVPFYLLWDLKKELAAIKDRLYHKVSNA</sequence>
<dbReference type="AlphaFoldDB" id="A0A654C764"/>
<accession>A0A654C764</accession>
<protein>
    <submittedName>
        <fullName evidence="1">Uncharacterized protein</fullName>
    </submittedName>
</protein>
<name>A0A654C764_SPHMU</name>
<reference evidence="1 2" key="1">
    <citation type="submission" date="2019-10" db="EMBL/GenBank/DDBJ databases">
        <authorList>
            <person name="Karimi E."/>
        </authorList>
    </citation>
    <scope>NUCLEOTIDE SEQUENCE [LARGE SCALE GENOMIC DNA]</scope>
    <source>
        <strain evidence="1">Sphingobacterium sp. 8BC</strain>
    </source>
</reference>
<dbReference type="Proteomes" id="UP000432350">
    <property type="component" value="Unassembled WGS sequence"/>
</dbReference>
<proteinExistence type="predicted"/>
<organism evidence="1 2">
    <name type="scientific">Sphingobacterium multivorum</name>
    <dbReference type="NCBI Taxonomy" id="28454"/>
    <lineage>
        <taxon>Bacteria</taxon>
        <taxon>Pseudomonadati</taxon>
        <taxon>Bacteroidota</taxon>
        <taxon>Sphingobacteriia</taxon>
        <taxon>Sphingobacteriales</taxon>
        <taxon>Sphingobacteriaceae</taxon>
        <taxon>Sphingobacterium</taxon>
    </lineage>
</organism>